<name>A0A845L760_9FIRM</name>
<organism evidence="3 4">
    <name type="scientific">Heliomicrobium undosum</name>
    <dbReference type="NCBI Taxonomy" id="121734"/>
    <lineage>
        <taxon>Bacteria</taxon>
        <taxon>Bacillati</taxon>
        <taxon>Bacillota</taxon>
        <taxon>Clostridia</taxon>
        <taxon>Eubacteriales</taxon>
        <taxon>Heliobacteriaceae</taxon>
        <taxon>Heliomicrobium</taxon>
    </lineage>
</organism>
<keyword evidence="4" id="KW-1185">Reference proteome</keyword>
<dbReference type="Gene3D" id="1.10.443.10">
    <property type="entry name" value="Intergrase catalytic core"/>
    <property type="match status" value="1"/>
</dbReference>
<dbReference type="PROSITE" id="PS51898">
    <property type="entry name" value="TYR_RECOMBINASE"/>
    <property type="match status" value="1"/>
</dbReference>
<dbReference type="OrthoDB" id="2065637at2"/>
<dbReference type="AlphaFoldDB" id="A0A845L760"/>
<dbReference type="SUPFAM" id="SSF56349">
    <property type="entry name" value="DNA breaking-rejoining enzymes"/>
    <property type="match status" value="1"/>
</dbReference>
<evidence type="ECO:0000313" key="3">
    <source>
        <dbReference type="EMBL" id="MZP28751.1"/>
    </source>
</evidence>
<accession>A0A845L760</accession>
<feature type="domain" description="Tyr recombinase" evidence="2">
    <location>
        <begin position="1"/>
        <end position="84"/>
    </location>
</feature>
<dbReference type="InterPro" id="IPR002104">
    <property type="entry name" value="Integrase_catalytic"/>
</dbReference>
<protein>
    <submittedName>
        <fullName evidence="3">Tyrosine-type recombinase/integrase</fullName>
    </submittedName>
</protein>
<evidence type="ECO:0000313" key="4">
    <source>
        <dbReference type="Proteomes" id="UP000463470"/>
    </source>
</evidence>
<dbReference type="InterPro" id="IPR011010">
    <property type="entry name" value="DNA_brk_join_enz"/>
</dbReference>
<sequence>MERLVAGERYDQKNLIISTRLGKMISQRNLSTVFHRLLDKARVPKTNLHSLRHTYATRLLELGVHPKTVQELLGHGSIRITLYL</sequence>
<dbReference type="GO" id="GO:0006310">
    <property type="term" value="P:DNA recombination"/>
    <property type="evidence" value="ECO:0007669"/>
    <property type="project" value="UniProtKB-KW"/>
</dbReference>
<evidence type="ECO:0000259" key="2">
    <source>
        <dbReference type="PROSITE" id="PS51898"/>
    </source>
</evidence>
<keyword evidence="1" id="KW-0233">DNA recombination</keyword>
<dbReference type="EMBL" id="WXEY01000002">
    <property type="protein sequence ID" value="MZP28751.1"/>
    <property type="molecule type" value="Genomic_DNA"/>
</dbReference>
<dbReference type="GO" id="GO:0003677">
    <property type="term" value="F:DNA binding"/>
    <property type="evidence" value="ECO:0007669"/>
    <property type="project" value="InterPro"/>
</dbReference>
<gene>
    <name evidence="3" type="ORF">GTO91_03385</name>
</gene>
<dbReference type="Proteomes" id="UP000463470">
    <property type="component" value="Unassembled WGS sequence"/>
</dbReference>
<comment type="caution">
    <text evidence="3">The sequence shown here is derived from an EMBL/GenBank/DDBJ whole genome shotgun (WGS) entry which is preliminary data.</text>
</comment>
<proteinExistence type="predicted"/>
<dbReference type="GO" id="GO:0015074">
    <property type="term" value="P:DNA integration"/>
    <property type="evidence" value="ECO:0007669"/>
    <property type="project" value="InterPro"/>
</dbReference>
<dbReference type="Pfam" id="PF00589">
    <property type="entry name" value="Phage_integrase"/>
    <property type="match status" value="1"/>
</dbReference>
<dbReference type="InterPro" id="IPR013762">
    <property type="entry name" value="Integrase-like_cat_sf"/>
</dbReference>
<reference evidence="3 4" key="1">
    <citation type="submission" date="2020-01" db="EMBL/GenBank/DDBJ databases">
        <title>Whole-genome sequence of Heliobacterium undosum DSM 13378.</title>
        <authorList>
            <person name="Kyndt J.A."/>
            <person name="Meyer T.E."/>
        </authorList>
    </citation>
    <scope>NUCLEOTIDE SEQUENCE [LARGE SCALE GENOMIC DNA]</scope>
    <source>
        <strain evidence="3 4">DSM 13378</strain>
    </source>
</reference>
<evidence type="ECO:0000256" key="1">
    <source>
        <dbReference type="ARBA" id="ARBA00023172"/>
    </source>
</evidence>